<dbReference type="EMBL" id="CAJOBJ010344873">
    <property type="protein sequence ID" value="CAF5199988.1"/>
    <property type="molecule type" value="Genomic_DNA"/>
</dbReference>
<evidence type="ECO:0000313" key="3">
    <source>
        <dbReference type="Proteomes" id="UP000681720"/>
    </source>
</evidence>
<name>A0A8S3IJ24_9BILA</name>
<sequence>MYTAQKILKCMSSITNDMHTENDDYDDGVFTSRPDYSISPNISSTANDRRLSAIPTAEEKTLLNSLANSSLELQRNVHSNINEMESLQALEARTTTQQAPSQSEPKQNATSEIMDVLDF</sequence>
<dbReference type="Proteomes" id="UP000681720">
    <property type="component" value="Unassembled WGS sequence"/>
</dbReference>
<comment type="caution">
    <text evidence="2">The sequence shown here is derived from an EMBL/GenBank/DDBJ whole genome shotgun (WGS) entry which is preliminary data.</text>
</comment>
<feature type="compositionally biased region" description="Polar residues" evidence="1">
    <location>
        <begin position="93"/>
        <end position="111"/>
    </location>
</feature>
<evidence type="ECO:0000313" key="2">
    <source>
        <dbReference type="EMBL" id="CAF5199988.1"/>
    </source>
</evidence>
<feature type="non-terminal residue" evidence="2">
    <location>
        <position position="1"/>
    </location>
</feature>
<dbReference type="AlphaFoldDB" id="A0A8S3IJ24"/>
<evidence type="ECO:0000256" key="1">
    <source>
        <dbReference type="SAM" id="MobiDB-lite"/>
    </source>
</evidence>
<organism evidence="2 3">
    <name type="scientific">Rotaria magnacalcarata</name>
    <dbReference type="NCBI Taxonomy" id="392030"/>
    <lineage>
        <taxon>Eukaryota</taxon>
        <taxon>Metazoa</taxon>
        <taxon>Spiralia</taxon>
        <taxon>Gnathifera</taxon>
        <taxon>Rotifera</taxon>
        <taxon>Eurotatoria</taxon>
        <taxon>Bdelloidea</taxon>
        <taxon>Philodinida</taxon>
        <taxon>Philodinidae</taxon>
        <taxon>Rotaria</taxon>
    </lineage>
</organism>
<protein>
    <submittedName>
        <fullName evidence="2">Uncharacterized protein</fullName>
    </submittedName>
</protein>
<proteinExistence type="predicted"/>
<gene>
    <name evidence="2" type="ORF">GIL414_LOCUS76234</name>
</gene>
<reference evidence="2" key="1">
    <citation type="submission" date="2021-02" db="EMBL/GenBank/DDBJ databases">
        <authorList>
            <person name="Nowell W R."/>
        </authorList>
    </citation>
    <scope>NUCLEOTIDE SEQUENCE</scope>
</reference>
<accession>A0A8S3IJ24</accession>
<feature type="region of interest" description="Disordered" evidence="1">
    <location>
        <begin position="91"/>
        <end position="119"/>
    </location>
</feature>